<proteinExistence type="predicted"/>
<dbReference type="GO" id="GO:0005737">
    <property type="term" value="C:cytoplasm"/>
    <property type="evidence" value="ECO:0007669"/>
    <property type="project" value="TreeGrafter"/>
</dbReference>
<sequence length="216" mass="24116">MFELKQNKKIFIVTNRHLIEQGNIYEVIEKCAAKGADGIILREKDLDYNSLKKMAEGIKNITDRYNIPLIINGNMDVARDVTAYGFHTGIEGIRIIASSNHIISKHIEKEDFESAYGHFRRKEYDSKQLVLGVSVHSVEEAIEAENLGADYLIAGHVFDTECKPGLKGRGIDFIEKVCDSVNIPVIAIGGITSSNLNELLRKKVFGIAAMSYGMRI</sequence>
<protein>
    <submittedName>
        <fullName evidence="4">Regulatory protein TenI</fullName>
    </submittedName>
</protein>
<dbReference type="GO" id="GO:0009228">
    <property type="term" value="P:thiamine biosynthetic process"/>
    <property type="evidence" value="ECO:0007669"/>
    <property type="project" value="UniProtKB-KW"/>
</dbReference>
<evidence type="ECO:0000256" key="2">
    <source>
        <dbReference type="ARBA" id="ARBA00022977"/>
    </source>
</evidence>
<dbReference type="InterPro" id="IPR022998">
    <property type="entry name" value="ThiamineP_synth_TenI"/>
</dbReference>
<dbReference type="InterPro" id="IPR036206">
    <property type="entry name" value="ThiamineP_synth_sf"/>
</dbReference>
<comment type="caution">
    <text evidence="4">The sequence shown here is derived from an EMBL/GenBank/DDBJ whole genome shotgun (WGS) entry which is preliminary data.</text>
</comment>
<feature type="domain" description="Thiamine phosphate synthase/TenI" evidence="3">
    <location>
        <begin position="126"/>
        <end position="211"/>
    </location>
</feature>
<dbReference type="Gene3D" id="3.20.20.70">
    <property type="entry name" value="Aldolase class I"/>
    <property type="match status" value="1"/>
</dbReference>
<dbReference type="STRING" id="1121326.CLMAG_49830"/>
<gene>
    <name evidence="4" type="primary">tenI</name>
    <name evidence="4" type="ORF">CLMAG_49830</name>
</gene>
<dbReference type="PANTHER" id="PTHR20857:SF15">
    <property type="entry name" value="THIAMINE-PHOSPHATE SYNTHASE"/>
    <property type="match status" value="1"/>
</dbReference>
<dbReference type="PANTHER" id="PTHR20857">
    <property type="entry name" value="THIAMINE-PHOSPHATE PYROPHOSPHORYLASE"/>
    <property type="match status" value="1"/>
</dbReference>
<dbReference type="OrthoDB" id="9815348at2"/>
<keyword evidence="2" id="KW-0784">Thiamine biosynthesis</keyword>
<dbReference type="Pfam" id="PF02581">
    <property type="entry name" value="TMP-TENI"/>
    <property type="match status" value="2"/>
</dbReference>
<reference evidence="4 5" key="1">
    <citation type="submission" date="2016-04" db="EMBL/GenBank/DDBJ databases">
        <title>Genome sequence of Clostridium magnum DSM 2767.</title>
        <authorList>
            <person name="Poehlein A."/>
            <person name="Uhlig R."/>
            <person name="Fischer R."/>
            <person name="Bahl H."/>
            <person name="Daniel R."/>
        </authorList>
    </citation>
    <scope>NUCLEOTIDE SEQUENCE [LARGE SCALE GENOMIC DNA]</scope>
    <source>
        <strain evidence="4 5">DSM 2767</strain>
    </source>
</reference>
<organism evidence="4 5">
    <name type="scientific">Clostridium magnum DSM 2767</name>
    <dbReference type="NCBI Taxonomy" id="1121326"/>
    <lineage>
        <taxon>Bacteria</taxon>
        <taxon>Bacillati</taxon>
        <taxon>Bacillota</taxon>
        <taxon>Clostridia</taxon>
        <taxon>Eubacteriales</taxon>
        <taxon>Clostridiaceae</taxon>
        <taxon>Clostridium</taxon>
    </lineage>
</organism>
<dbReference type="InterPro" id="IPR013785">
    <property type="entry name" value="Aldolase_TIM"/>
</dbReference>
<dbReference type="PATRIC" id="fig|1121326.3.peg.5048"/>
<dbReference type="GO" id="GO:0004789">
    <property type="term" value="F:thiamine-phosphate diphosphorylase activity"/>
    <property type="evidence" value="ECO:0007669"/>
    <property type="project" value="TreeGrafter"/>
</dbReference>
<evidence type="ECO:0000259" key="3">
    <source>
        <dbReference type="Pfam" id="PF02581"/>
    </source>
</evidence>
<name>A0A162R6A9_9CLOT</name>
<dbReference type="CDD" id="cd00564">
    <property type="entry name" value="TMP_TenI"/>
    <property type="match status" value="1"/>
</dbReference>
<evidence type="ECO:0000313" key="4">
    <source>
        <dbReference type="EMBL" id="KZL89494.1"/>
    </source>
</evidence>
<keyword evidence="5" id="KW-1185">Reference proteome</keyword>
<dbReference type="EMBL" id="LWAE01000008">
    <property type="protein sequence ID" value="KZL89494.1"/>
    <property type="molecule type" value="Genomic_DNA"/>
</dbReference>
<comment type="pathway">
    <text evidence="1">Cofactor biosynthesis; thiamine diphosphate biosynthesis.</text>
</comment>
<accession>A0A162R6A9</accession>
<evidence type="ECO:0000313" key="5">
    <source>
        <dbReference type="Proteomes" id="UP000076603"/>
    </source>
</evidence>
<evidence type="ECO:0000256" key="1">
    <source>
        <dbReference type="ARBA" id="ARBA00004948"/>
    </source>
</evidence>
<dbReference type="AlphaFoldDB" id="A0A162R6A9"/>
<dbReference type="SUPFAM" id="SSF51391">
    <property type="entry name" value="Thiamin phosphate synthase"/>
    <property type="match status" value="1"/>
</dbReference>
<feature type="domain" description="Thiamine phosphate synthase/TenI" evidence="3">
    <location>
        <begin position="11"/>
        <end position="93"/>
    </location>
</feature>
<dbReference type="RefSeq" id="WP_066628479.1">
    <property type="nucleotide sequence ID" value="NZ_FQXL01000007.1"/>
</dbReference>
<dbReference type="Proteomes" id="UP000076603">
    <property type="component" value="Unassembled WGS sequence"/>
</dbReference>